<keyword evidence="7" id="KW-1185">Reference proteome</keyword>
<accession>A0A841H2B0</accession>
<evidence type="ECO:0000256" key="1">
    <source>
        <dbReference type="ARBA" id="ARBA00009437"/>
    </source>
</evidence>
<dbReference type="Gene3D" id="3.40.190.290">
    <property type="match status" value="1"/>
</dbReference>
<comment type="similarity">
    <text evidence="1">Belongs to the LysR transcriptional regulatory family.</text>
</comment>
<protein>
    <submittedName>
        <fullName evidence="6">DNA-binding transcriptional LysR family regulator</fullName>
    </submittedName>
</protein>
<dbReference type="PANTHER" id="PTHR30537:SF1">
    <property type="entry name" value="HTH-TYPE TRANSCRIPTIONAL REGULATOR PGRR"/>
    <property type="match status" value="1"/>
</dbReference>
<dbReference type="Proteomes" id="UP000582837">
    <property type="component" value="Unassembled WGS sequence"/>
</dbReference>
<evidence type="ECO:0000256" key="2">
    <source>
        <dbReference type="ARBA" id="ARBA00023015"/>
    </source>
</evidence>
<keyword evidence="3 6" id="KW-0238">DNA-binding</keyword>
<sequence length="300" mass="32419">MMDVTDGVPEFVAVVEARGFRAAGRQLGVSGTALSKTLRQLEQRLGVTLLLRTTRSIRLTEAGETFYAAARQALDGLRAAAEAVGELADEPRGAIRLNISSGAEGFIRGPALAGFLEAYPRIQLDIIVDEDVSDILAAGYDAGIRLGEVIEQDMIAVPASGPQRLVVVGSPAYLARHGRPEHPRDLAAHACINWRPGPNAPPYRWEFTEPGGGDFSVAVPARAVANDFPLMMRLVTAGLGLTIGMGDGVQPYLERGEVTAVLEKYCPPFPGYYLYYPQRRQSSPALRAFIDYLLRIRQAG</sequence>
<dbReference type="SUPFAM" id="SSF53850">
    <property type="entry name" value="Periplasmic binding protein-like II"/>
    <property type="match status" value="1"/>
</dbReference>
<dbReference type="InterPro" id="IPR000847">
    <property type="entry name" value="LysR_HTH_N"/>
</dbReference>
<keyword evidence="4" id="KW-0804">Transcription</keyword>
<dbReference type="InterPro" id="IPR036388">
    <property type="entry name" value="WH-like_DNA-bd_sf"/>
</dbReference>
<dbReference type="PROSITE" id="PS50931">
    <property type="entry name" value="HTH_LYSR"/>
    <property type="match status" value="1"/>
</dbReference>
<evidence type="ECO:0000313" key="6">
    <source>
        <dbReference type="EMBL" id="MBB6072285.1"/>
    </source>
</evidence>
<dbReference type="SUPFAM" id="SSF46785">
    <property type="entry name" value="Winged helix' DNA-binding domain"/>
    <property type="match status" value="1"/>
</dbReference>
<dbReference type="GO" id="GO:0003700">
    <property type="term" value="F:DNA-binding transcription factor activity"/>
    <property type="evidence" value="ECO:0007669"/>
    <property type="project" value="InterPro"/>
</dbReference>
<reference evidence="6 7" key="1">
    <citation type="submission" date="2020-08" db="EMBL/GenBank/DDBJ databases">
        <title>Genomic Encyclopedia of Type Strains, Phase IV (KMG-IV): sequencing the most valuable type-strain genomes for metagenomic binning, comparative biology and taxonomic classification.</title>
        <authorList>
            <person name="Goeker M."/>
        </authorList>
    </citation>
    <scope>NUCLEOTIDE SEQUENCE [LARGE SCALE GENOMIC DNA]</scope>
    <source>
        <strain evidence="6 7">DSM 29007</strain>
    </source>
</reference>
<dbReference type="GO" id="GO:0006351">
    <property type="term" value="P:DNA-templated transcription"/>
    <property type="evidence" value="ECO:0007669"/>
    <property type="project" value="TreeGrafter"/>
</dbReference>
<evidence type="ECO:0000256" key="4">
    <source>
        <dbReference type="ARBA" id="ARBA00023163"/>
    </source>
</evidence>
<comment type="caution">
    <text evidence="6">The sequence shown here is derived from an EMBL/GenBank/DDBJ whole genome shotgun (WGS) entry which is preliminary data.</text>
</comment>
<dbReference type="Pfam" id="PF00126">
    <property type="entry name" value="HTH_1"/>
    <property type="match status" value="1"/>
</dbReference>
<keyword evidence="2" id="KW-0805">Transcription regulation</keyword>
<dbReference type="InterPro" id="IPR005119">
    <property type="entry name" value="LysR_subst-bd"/>
</dbReference>
<dbReference type="InterPro" id="IPR036390">
    <property type="entry name" value="WH_DNA-bd_sf"/>
</dbReference>
<dbReference type="AlphaFoldDB" id="A0A841H2B0"/>
<dbReference type="EMBL" id="JACHIA010000014">
    <property type="protein sequence ID" value="MBB6072285.1"/>
    <property type="molecule type" value="Genomic_DNA"/>
</dbReference>
<feature type="domain" description="HTH lysR-type" evidence="5">
    <location>
        <begin position="11"/>
        <end position="60"/>
    </location>
</feature>
<dbReference type="RefSeq" id="WP_170036433.1">
    <property type="nucleotide sequence ID" value="NZ_JABDTL010000002.1"/>
</dbReference>
<evidence type="ECO:0000256" key="3">
    <source>
        <dbReference type="ARBA" id="ARBA00023125"/>
    </source>
</evidence>
<gene>
    <name evidence="6" type="ORF">HNQ61_003947</name>
</gene>
<name>A0A841H2B0_9BACT</name>
<proteinExistence type="inferred from homology"/>
<dbReference type="Gene3D" id="1.10.10.10">
    <property type="entry name" value="Winged helix-like DNA-binding domain superfamily/Winged helix DNA-binding domain"/>
    <property type="match status" value="1"/>
</dbReference>
<evidence type="ECO:0000313" key="7">
    <source>
        <dbReference type="Proteomes" id="UP000582837"/>
    </source>
</evidence>
<organism evidence="6 7">
    <name type="scientific">Longimicrobium terrae</name>
    <dbReference type="NCBI Taxonomy" id="1639882"/>
    <lineage>
        <taxon>Bacteria</taxon>
        <taxon>Pseudomonadati</taxon>
        <taxon>Gemmatimonadota</taxon>
        <taxon>Longimicrobiia</taxon>
        <taxon>Longimicrobiales</taxon>
        <taxon>Longimicrobiaceae</taxon>
        <taxon>Longimicrobium</taxon>
    </lineage>
</organism>
<dbReference type="Pfam" id="PF03466">
    <property type="entry name" value="LysR_substrate"/>
    <property type="match status" value="1"/>
</dbReference>
<dbReference type="GO" id="GO:0043565">
    <property type="term" value="F:sequence-specific DNA binding"/>
    <property type="evidence" value="ECO:0007669"/>
    <property type="project" value="TreeGrafter"/>
</dbReference>
<dbReference type="CDD" id="cd08474">
    <property type="entry name" value="PBP2_CrgA_like_5"/>
    <property type="match status" value="1"/>
</dbReference>
<dbReference type="InterPro" id="IPR058163">
    <property type="entry name" value="LysR-type_TF_proteobact-type"/>
</dbReference>
<dbReference type="PANTHER" id="PTHR30537">
    <property type="entry name" value="HTH-TYPE TRANSCRIPTIONAL REGULATOR"/>
    <property type="match status" value="1"/>
</dbReference>
<dbReference type="FunFam" id="1.10.10.10:FF:000001">
    <property type="entry name" value="LysR family transcriptional regulator"/>
    <property type="match status" value="1"/>
</dbReference>
<evidence type="ECO:0000259" key="5">
    <source>
        <dbReference type="PROSITE" id="PS50931"/>
    </source>
</evidence>